<dbReference type="PRINTS" id="PR01130">
    <property type="entry name" value="DERENTRNSPRT"/>
</dbReference>
<feature type="transmembrane region" description="Helical" evidence="8">
    <location>
        <begin position="85"/>
        <end position="105"/>
    </location>
</feature>
<protein>
    <recommendedName>
        <fullName evidence="11">Nucleoside transporter</fullName>
    </recommendedName>
</protein>
<evidence type="ECO:0000256" key="1">
    <source>
        <dbReference type="ARBA" id="ARBA00004141"/>
    </source>
</evidence>
<keyword evidence="6 8" id="KW-0472">Membrane</keyword>
<keyword evidence="3" id="KW-0813">Transport</keyword>
<feature type="transmembrane region" description="Helical" evidence="8">
    <location>
        <begin position="408"/>
        <end position="429"/>
    </location>
</feature>
<feature type="transmembrane region" description="Helical" evidence="8">
    <location>
        <begin position="186"/>
        <end position="206"/>
    </location>
</feature>
<evidence type="ECO:0000256" key="6">
    <source>
        <dbReference type="ARBA" id="ARBA00023136"/>
    </source>
</evidence>
<dbReference type="InParanoid" id="A0A0C3FZZ6"/>
<dbReference type="OrthoDB" id="10261753at2759"/>
<dbReference type="GO" id="GO:0015205">
    <property type="term" value="F:nucleobase transmembrane transporter activity"/>
    <property type="evidence" value="ECO:0007669"/>
    <property type="project" value="TreeGrafter"/>
</dbReference>
<feature type="transmembrane region" description="Helical" evidence="8">
    <location>
        <begin position="304"/>
        <end position="322"/>
    </location>
</feature>
<comment type="similarity">
    <text evidence="2">Belongs to the SLC29A/ENT transporter (TC 2.A.57) family.</text>
</comment>
<dbReference type="PANTHER" id="PTHR10332">
    <property type="entry name" value="EQUILIBRATIVE NUCLEOSIDE TRANSPORTER"/>
    <property type="match status" value="1"/>
</dbReference>
<name>A0A0C3FZZ6_PILCF</name>
<evidence type="ECO:0000256" key="2">
    <source>
        <dbReference type="ARBA" id="ARBA00007965"/>
    </source>
</evidence>
<dbReference type="PANTHER" id="PTHR10332:SF88">
    <property type="entry name" value="EQUILIBRATIVE NUCLEOSIDE TRANSPORTER 1, ISOFORM A"/>
    <property type="match status" value="1"/>
</dbReference>
<evidence type="ECO:0008006" key="11">
    <source>
        <dbReference type="Google" id="ProtNLM"/>
    </source>
</evidence>
<sequence>MSGSSPDALYHPIPQSDGVPTPSDIELDRDDEVLRPPIISVPLDTRIRWINFMFGSALLLPWNALITATPYFLSRLTGSSYMPTFGSYLSSSFTAVSFIVLIRSTATSTQSSPSRRIFYSALCLAFLTFLLTVTTFIHTSPGFFFSFILASSILQASVGSYLQPAVIALASLFGPTAVQAVMAGQGAVGVVVSGVQVLSATASVWGTSPEKVKTNLKDGAAEETSAFIFFALSTVFFVCTTVALRWLTVMPAYKAVMMPFEQRQKRIVSNRRDLAEIEGLISNGLTNVAFEGKGQILRVAKGNLMYEIAVAYVFIVTLSVFPPITTSITSTNPNVHPLLFSAYHFLVYNVGDFAGRTICAHPRIVIWSARRLLTLSFTRTVFLPLFLMCNIQRSPSSPPTIPIINSDIIYMFLLLIFGFSNGYVSSLCMMFAPSLEHNPRLKGRREDVDVAATVTSFCLVGGLAIGSIASFAVRAAVCDCNPFISGQ</sequence>
<feature type="transmembrane region" description="Helical" evidence="8">
    <location>
        <begin position="226"/>
        <end position="248"/>
    </location>
</feature>
<dbReference type="AlphaFoldDB" id="A0A0C3FZZ6"/>
<keyword evidence="4 8" id="KW-0812">Transmembrane</keyword>
<dbReference type="InterPro" id="IPR002259">
    <property type="entry name" value="Eqnu_transpt"/>
</dbReference>
<dbReference type="GO" id="GO:0005886">
    <property type="term" value="C:plasma membrane"/>
    <property type="evidence" value="ECO:0007669"/>
    <property type="project" value="TreeGrafter"/>
</dbReference>
<dbReference type="Pfam" id="PF01733">
    <property type="entry name" value="Nucleoside_tran"/>
    <property type="match status" value="1"/>
</dbReference>
<dbReference type="HOGENOM" id="CLU_021611_1_0_1"/>
<feature type="transmembrane region" description="Helical" evidence="8">
    <location>
        <begin position="117"/>
        <end position="137"/>
    </location>
</feature>
<keyword evidence="5 8" id="KW-1133">Transmembrane helix</keyword>
<evidence type="ECO:0000256" key="8">
    <source>
        <dbReference type="SAM" id="Phobius"/>
    </source>
</evidence>
<organism evidence="9 10">
    <name type="scientific">Piloderma croceum (strain F 1598)</name>
    <dbReference type="NCBI Taxonomy" id="765440"/>
    <lineage>
        <taxon>Eukaryota</taxon>
        <taxon>Fungi</taxon>
        <taxon>Dikarya</taxon>
        <taxon>Basidiomycota</taxon>
        <taxon>Agaricomycotina</taxon>
        <taxon>Agaricomycetes</taxon>
        <taxon>Agaricomycetidae</taxon>
        <taxon>Atheliales</taxon>
        <taxon>Atheliaceae</taxon>
        <taxon>Piloderma</taxon>
    </lineage>
</organism>
<feature type="transmembrane region" description="Helical" evidence="8">
    <location>
        <begin position="49"/>
        <end position="73"/>
    </location>
</feature>
<dbReference type="GO" id="GO:0034257">
    <property type="term" value="F:nicotinamide riboside transmembrane transporter activity"/>
    <property type="evidence" value="ECO:0007669"/>
    <property type="project" value="TreeGrafter"/>
</dbReference>
<dbReference type="PIRSF" id="PIRSF016379">
    <property type="entry name" value="ENT"/>
    <property type="match status" value="1"/>
</dbReference>
<dbReference type="EMBL" id="KN832989">
    <property type="protein sequence ID" value="KIM83826.1"/>
    <property type="molecule type" value="Genomic_DNA"/>
</dbReference>
<evidence type="ECO:0000313" key="9">
    <source>
        <dbReference type="EMBL" id="KIM83826.1"/>
    </source>
</evidence>
<feature type="region of interest" description="Disordered" evidence="7">
    <location>
        <begin position="1"/>
        <end position="22"/>
    </location>
</feature>
<evidence type="ECO:0000256" key="3">
    <source>
        <dbReference type="ARBA" id="ARBA00022448"/>
    </source>
</evidence>
<proteinExistence type="inferred from homology"/>
<gene>
    <name evidence="9" type="ORF">PILCRDRAFT_818854</name>
</gene>
<evidence type="ECO:0000313" key="10">
    <source>
        <dbReference type="Proteomes" id="UP000054166"/>
    </source>
</evidence>
<reference evidence="10" key="2">
    <citation type="submission" date="2015-01" db="EMBL/GenBank/DDBJ databases">
        <title>Evolutionary Origins and Diversification of the Mycorrhizal Mutualists.</title>
        <authorList>
            <consortium name="DOE Joint Genome Institute"/>
            <consortium name="Mycorrhizal Genomics Consortium"/>
            <person name="Kohler A."/>
            <person name="Kuo A."/>
            <person name="Nagy L.G."/>
            <person name="Floudas D."/>
            <person name="Copeland A."/>
            <person name="Barry K.W."/>
            <person name="Cichocki N."/>
            <person name="Veneault-Fourrey C."/>
            <person name="LaButti K."/>
            <person name="Lindquist E.A."/>
            <person name="Lipzen A."/>
            <person name="Lundell T."/>
            <person name="Morin E."/>
            <person name="Murat C."/>
            <person name="Riley R."/>
            <person name="Ohm R."/>
            <person name="Sun H."/>
            <person name="Tunlid A."/>
            <person name="Henrissat B."/>
            <person name="Grigoriev I.V."/>
            <person name="Hibbett D.S."/>
            <person name="Martin F."/>
        </authorList>
    </citation>
    <scope>NUCLEOTIDE SEQUENCE [LARGE SCALE GENOMIC DNA]</scope>
    <source>
        <strain evidence="10">F 1598</strain>
    </source>
</reference>
<dbReference type="Proteomes" id="UP000054166">
    <property type="component" value="Unassembled WGS sequence"/>
</dbReference>
<evidence type="ECO:0000256" key="5">
    <source>
        <dbReference type="ARBA" id="ARBA00022989"/>
    </source>
</evidence>
<comment type="subcellular location">
    <subcellularLocation>
        <location evidence="1">Membrane</location>
        <topology evidence="1">Multi-pass membrane protein</topology>
    </subcellularLocation>
</comment>
<accession>A0A0C3FZZ6</accession>
<evidence type="ECO:0000256" key="7">
    <source>
        <dbReference type="SAM" id="MobiDB-lite"/>
    </source>
</evidence>
<feature type="transmembrane region" description="Helical" evidence="8">
    <location>
        <begin position="450"/>
        <end position="473"/>
    </location>
</feature>
<keyword evidence="10" id="KW-1185">Reference proteome</keyword>
<evidence type="ECO:0000256" key="4">
    <source>
        <dbReference type="ARBA" id="ARBA00022692"/>
    </source>
</evidence>
<reference evidence="9 10" key="1">
    <citation type="submission" date="2014-04" db="EMBL/GenBank/DDBJ databases">
        <authorList>
            <consortium name="DOE Joint Genome Institute"/>
            <person name="Kuo A."/>
            <person name="Tarkka M."/>
            <person name="Buscot F."/>
            <person name="Kohler A."/>
            <person name="Nagy L.G."/>
            <person name="Floudas D."/>
            <person name="Copeland A."/>
            <person name="Barry K.W."/>
            <person name="Cichocki N."/>
            <person name="Veneault-Fourrey C."/>
            <person name="LaButti K."/>
            <person name="Lindquist E.A."/>
            <person name="Lipzen A."/>
            <person name="Lundell T."/>
            <person name="Morin E."/>
            <person name="Murat C."/>
            <person name="Sun H."/>
            <person name="Tunlid A."/>
            <person name="Henrissat B."/>
            <person name="Grigoriev I.V."/>
            <person name="Hibbett D.S."/>
            <person name="Martin F."/>
            <person name="Nordberg H.P."/>
            <person name="Cantor M.N."/>
            <person name="Hua S.X."/>
        </authorList>
    </citation>
    <scope>NUCLEOTIDE SEQUENCE [LARGE SCALE GENOMIC DNA]</scope>
    <source>
        <strain evidence="9 10">F 1598</strain>
    </source>
</reference>
<feature type="transmembrane region" description="Helical" evidence="8">
    <location>
        <begin position="143"/>
        <end position="174"/>
    </location>
</feature>
<dbReference type="STRING" id="765440.A0A0C3FZZ6"/>
<dbReference type="GO" id="GO:0000329">
    <property type="term" value="C:fungal-type vacuole membrane"/>
    <property type="evidence" value="ECO:0007669"/>
    <property type="project" value="TreeGrafter"/>
</dbReference>